<dbReference type="Proteomes" id="UP000772434">
    <property type="component" value="Unassembled WGS sequence"/>
</dbReference>
<gene>
    <name evidence="1" type="ORF">BDP27DRAFT_1366332</name>
</gene>
<comment type="caution">
    <text evidence="1">The sequence shown here is derived from an EMBL/GenBank/DDBJ whole genome shotgun (WGS) entry which is preliminary data.</text>
</comment>
<proteinExistence type="predicted"/>
<keyword evidence="2" id="KW-1185">Reference proteome</keyword>
<dbReference type="EMBL" id="JADNRY010000102">
    <property type="protein sequence ID" value="KAF9065541.1"/>
    <property type="molecule type" value="Genomic_DNA"/>
</dbReference>
<sequence length="243" mass="27215">MRDIDITGIMALSMHQAQDQKYSRPVAQANILDLERQPSNRKKDGKISTTEDDKLVKYAGNTTLEYGGPGDDVDCFIAPVRKECPGFYIPVVRHDVLLFRLLSIDRRYRYCYNAFPFQHSLGSRPPMSPVEYYTGYWHIWENGPLSAPIPPKGTCLSSLHRHQGQSLSDASASLATGLLKRDDYYPIPLSLLQHEFAAFSQNVVFGPLDQDKAPSLTGGEAKFQHISLLKTSESINSASYCLN</sequence>
<evidence type="ECO:0000313" key="1">
    <source>
        <dbReference type="EMBL" id="KAF9065541.1"/>
    </source>
</evidence>
<name>A0A9P5PHN8_9AGAR</name>
<organism evidence="1 2">
    <name type="scientific">Rhodocollybia butyracea</name>
    <dbReference type="NCBI Taxonomy" id="206335"/>
    <lineage>
        <taxon>Eukaryota</taxon>
        <taxon>Fungi</taxon>
        <taxon>Dikarya</taxon>
        <taxon>Basidiomycota</taxon>
        <taxon>Agaricomycotina</taxon>
        <taxon>Agaricomycetes</taxon>
        <taxon>Agaricomycetidae</taxon>
        <taxon>Agaricales</taxon>
        <taxon>Marasmiineae</taxon>
        <taxon>Omphalotaceae</taxon>
        <taxon>Rhodocollybia</taxon>
    </lineage>
</organism>
<accession>A0A9P5PHN8</accession>
<evidence type="ECO:0000313" key="2">
    <source>
        <dbReference type="Proteomes" id="UP000772434"/>
    </source>
</evidence>
<protein>
    <submittedName>
        <fullName evidence="1">Uncharacterized protein</fullName>
    </submittedName>
</protein>
<reference evidence="1" key="1">
    <citation type="submission" date="2020-11" db="EMBL/GenBank/DDBJ databases">
        <authorList>
            <consortium name="DOE Joint Genome Institute"/>
            <person name="Ahrendt S."/>
            <person name="Riley R."/>
            <person name="Andreopoulos W."/>
            <person name="Labutti K."/>
            <person name="Pangilinan J."/>
            <person name="Ruiz-Duenas F.J."/>
            <person name="Barrasa J.M."/>
            <person name="Sanchez-Garcia M."/>
            <person name="Camarero S."/>
            <person name="Miyauchi S."/>
            <person name="Serrano A."/>
            <person name="Linde D."/>
            <person name="Babiker R."/>
            <person name="Drula E."/>
            <person name="Ayuso-Fernandez I."/>
            <person name="Pacheco R."/>
            <person name="Padilla G."/>
            <person name="Ferreira P."/>
            <person name="Barriuso J."/>
            <person name="Kellner H."/>
            <person name="Castanera R."/>
            <person name="Alfaro M."/>
            <person name="Ramirez L."/>
            <person name="Pisabarro A.G."/>
            <person name="Kuo A."/>
            <person name="Tritt A."/>
            <person name="Lipzen A."/>
            <person name="He G."/>
            <person name="Yan M."/>
            <person name="Ng V."/>
            <person name="Cullen D."/>
            <person name="Martin F."/>
            <person name="Rosso M.-N."/>
            <person name="Henrissat B."/>
            <person name="Hibbett D."/>
            <person name="Martinez A.T."/>
            <person name="Grigoriev I.V."/>
        </authorList>
    </citation>
    <scope>NUCLEOTIDE SEQUENCE</scope>
    <source>
        <strain evidence="1">AH 40177</strain>
    </source>
</reference>
<dbReference type="AlphaFoldDB" id="A0A9P5PHN8"/>